<evidence type="ECO:0000256" key="1">
    <source>
        <dbReference type="SAM" id="MobiDB-lite"/>
    </source>
</evidence>
<gene>
    <name evidence="2" type="ORF">GCM10023186_15860</name>
</gene>
<keyword evidence="3" id="KW-1185">Reference proteome</keyword>
<dbReference type="Proteomes" id="UP001500454">
    <property type="component" value="Unassembled WGS sequence"/>
</dbReference>
<reference evidence="3" key="1">
    <citation type="journal article" date="2019" name="Int. J. Syst. Evol. Microbiol.">
        <title>The Global Catalogue of Microorganisms (GCM) 10K type strain sequencing project: providing services to taxonomists for standard genome sequencing and annotation.</title>
        <authorList>
            <consortium name="The Broad Institute Genomics Platform"/>
            <consortium name="The Broad Institute Genome Sequencing Center for Infectious Disease"/>
            <person name="Wu L."/>
            <person name="Ma J."/>
        </authorList>
    </citation>
    <scope>NUCLEOTIDE SEQUENCE [LARGE SCALE GENOMIC DNA]</scope>
    <source>
        <strain evidence="3">JCM 17924</strain>
    </source>
</reference>
<sequence length="54" mass="5750">MVLEAVIGTGGKLFAVKHRGIGTRLQAEILGVNGRGSEGGTEQEEEQAFHRDEA</sequence>
<proteinExistence type="predicted"/>
<accession>A0ABP8IXQ7</accession>
<feature type="region of interest" description="Disordered" evidence="1">
    <location>
        <begin position="33"/>
        <end position="54"/>
    </location>
</feature>
<evidence type="ECO:0000313" key="3">
    <source>
        <dbReference type="Proteomes" id="UP001500454"/>
    </source>
</evidence>
<dbReference type="EMBL" id="BAABHA010000002">
    <property type="protein sequence ID" value="GAA4378893.1"/>
    <property type="molecule type" value="Genomic_DNA"/>
</dbReference>
<name>A0ABP8IXQ7_9BACT</name>
<comment type="caution">
    <text evidence="2">The sequence shown here is derived from an EMBL/GenBank/DDBJ whole genome shotgun (WGS) entry which is preliminary data.</text>
</comment>
<evidence type="ECO:0000313" key="2">
    <source>
        <dbReference type="EMBL" id="GAA4378893.1"/>
    </source>
</evidence>
<organism evidence="2 3">
    <name type="scientific">Hymenobacter koreensis</name>
    <dbReference type="NCBI Taxonomy" id="1084523"/>
    <lineage>
        <taxon>Bacteria</taxon>
        <taxon>Pseudomonadati</taxon>
        <taxon>Bacteroidota</taxon>
        <taxon>Cytophagia</taxon>
        <taxon>Cytophagales</taxon>
        <taxon>Hymenobacteraceae</taxon>
        <taxon>Hymenobacter</taxon>
    </lineage>
</organism>
<protein>
    <submittedName>
        <fullName evidence="2">Uncharacterized protein</fullName>
    </submittedName>
</protein>